<proteinExistence type="predicted"/>
<accession>A0A2U1Q0L0</accession>
<protein>
    <submittedName>
        <fullName evidence="2">Uncharacterized protein</fullName>
    </submittedName>
</protein>
<comment type="caution">
    <text evidence="2">The sequence shown here is derived from an EMBL/GenBank/DDBJ whole genome shotgun (WGS) entry which is preliminary data.</text>
</comment>
<dbReference type="Proteomes" id="UP000245207">
    <property type="component" value="Unassembled WGS sequence"/>
</dbReference>
<gene>
    <name evidence="2" type="ORF">CTI12_AA087950</name>
</gene>
<dbReference type="AlphaFoldDB" id="A0A2U1Q0L0"/>
<evidence type="ECO:0000313" key="2">
    <source>
        <dbReference type="EMBL" id="PWA91568.1"/>
    </source>
</evidence>
<evidence type="ECO:0000256" key="1">
    <source>
        <dbReference type="SAM" id="MobiDB-lite"/>
    </source>
</evidence>
<feature type="region of interest" description="Disordered" evidence="1">
    <location>
        <begin position="66"/>
        <end position="95"/>
    </location>
</feature>
<keyword evidence="3" id="KW-1185">Reference proteome</keyword>
<dbReference type="EMBL" id="PKPP01000535">
    <property type="protein sequence ID" value="PWA91568.1"/>
    <property type="molecule type" value="Genomic_DNA"/>
</dbReference>
<sequence length="109" mass="11867">MDEWLSKKLLPSWTVQKMSGDPEIINALIPMITPLKDPTSDAAVKDTNVSQLVIISTFITNGTPSELLKSITSTPNDKSSTNKRNGDRGLGDEGLNTKKQLIDLIGDKN</sequence>
<feature type="compositionally biased region" description="Polar residues" evidence="1">
    <location>
        <begin position="66"/>
        <end position="83"/>
    </location>
</feature>
<organism evidence="2 3">
    <name type="scientific">Artemisia annua</name>
    <name type="common">Sweet wormwood</name>
    <dbReference type="NCBI Taxonomy" id="35608"/>
    <lineage>
        <taxon>Eukaryota</taxon>
        <taxon>Viridiplantae</taxon>
        <taxon>Streptophyta</taxon>
        <taxon>Embryophyta</taxon>
        <taxon>Tracheophyta</taxon>
        <taxon>Spermatophyta</taxon>
        <taxon>Magnoliopsida</taxon>
        <taxon>eudicotyledons</taxon>
        <taxon>Gunneridae</taxon>
        <taxon>Pentapetalae</taxon>
        <taxon>asterids</taxon>
        <taxon>campanulids</taxon>
        <taxon>Asterales</taxon>
        <taxon>Asteraceae</taxon>
        <taxon>Asteroideae</taxon>
        <taxon>Anthemideae</taxon>
        <taxon>Artemisiinae</taxon>
        <taxon>Artemisia</taxon>
    </lineage>
</organism>
<name>A0A2U1Q0L0_ARTAN</name>
<reference evidence="2 3" key="1">
    <citation type="journal article" date="2018" name="Mol. Plant">
        <title>The genome of Artemisia annua provides insight into the evolution of Asteraceae family and artemisinin biosynthesis.</title>
        <authorList>
            <person name="Shen Q."/>
            <person name="Zhang L."/>
            <person name="Liao Z."/>
            <person name="Wang S."/>
            <person name="Yan T."/>
            <person name="Shi P."/>
            <person name="Liu M."/>
            <person name="Fu X."/>
            <person name="Pan Q."/>
            <person name="Wang Y."/>
            <person name="Lv Z."/>
            <person name="Lu X."/>
            <person name="Zhang F."/>
            <person name="Jiang W."/>
            <person name="Ma Y."/>
            <person name="Chen M."/>
            <person name="Hao X."/>
            <person name="Li L."/>
            <person name="Tang Y."/>
            <person name="Lv G."/>
            <person name="Zhou Y."/>
            <person name="Sun X."/>
            <person name="Brodelius P.E."/>
            <person name="Rose J.K.C."/>
            <person name="Tang K."/>
        </authorList>
    </citation>
    <scope>NUCLEOTIDE SEQUENCE [LARGE SCALE GENOMIC DNA]</scope>
    <source>
        <strain evidence="3">cv. Huhao1</strain>
        <tissue evidence="2">Leaf</tissue>
    </source>
</reference>
<evidence type="ECO:0000313" key="3">
    <source>
        <dbReference type="Proteomes" id="UP000245207"/>
    </source>
</evidence>